<proteinExistence type="predicted"/>
<feature type="transmembrane region" description="Helical" evidence="1">
    <location>
        <begin position="170"/>
        <end position="196"/>
    </location>
</feature>
<feature type="transmembrane region" description="Helical" evidence="1">
    <location>
        <begin position="143"/>
        <end position="164"/>
    </location>
</feature>
<keyword evidence="1" id="KW-0812">Transmembrane</keyword>
<protein>
    <submittedName>
        <fullName evidence="2">Putative membrane protein</fullName>
    </submittedName>
</protein>
<feature type="transmembrane region" description="Helical" evidence="1">
    <location>
        <begin position="112"/>
        <end position="131"/>
    </location>
</feature>
<keyword evidence="1" id="KW-1133">Transmembrane helix</keyword>
<feature type="transmembrane region" description="Helical" evidence="1">
    <location>
        <begin position="261"/>
        <end position="279"/>
    </location>
</feature>
<dbReference type="Proteomes" id="UP000183894">
    <property type="component" value="Unassembled WGS sequence"/>
</dbReference>
<keyword evidence="1" id="KW-0472">Membrane</keyword>
<feature type="transmembrane region" description="Helical" evidence="1">
    <location>
        <begin position="232"/>
        <end position="254"/>
    </location>
</feature>
<gene>
    <name evidence="2" type="ORF">SAMN04488691_107209</name>
</gene>
<feature type="transmembrane region" description="Helical" evidence="1">
    <location>
        <begin position="208"/>
        <end position="226"/>
    </location>
</feature>
<dbReference type="InterPro" id="IPR007163">
    <property type="entry name" value="VCA0040-like"/>
</dbReference>
<feature type="transmembrane region" description="Helical" evidence="1">
    <location>
        <begin position="291"/>
        <end position="313"/>
    </location>
</feature>
<dbReference type="EMBL" id="FOAD01000007">
    <property type="protein sequence ID" value="SEL75716.1"/>
    <property type="molecule type" value="Genomic_DNA"/>
</dbReference>
<name>A0A1H7SUF1_HALLR</name>
<accession>A0A1H7SUF1</accession>
<dbReference type="PANTHER" id="PTHR37308:SF1">
    <property type="entry name" value="POLYPRENYL-PHOSPHATE TRANSPORTER"/>
    <property type="match status" value="1"/>
</dbReference>
<dbReference type="Pfam" id="PF04018">
    <property type="entry name" value="VCA0040-like"/>
    <property type="match status" value="1"/>
</dbReference>
<feature type="transmembrane region" description="Helical" evidence="1">
    <location>
        <begin position="84"/>
        <end position="106"/>
    </location>
</feature>
<dbReference type="RefSeq" id="WP_074795576.1">
    <property type="nucleotide sequence ID" value="NZ_FOAD01000007.1"/>
</dbReference>
<evidence type="ECO:0000313" key="3">
    <source>
        <dbReference type="Proteomes" id="UP000183894"/>
    </source>
</evidence>
<reference evidence="2 3" key="1">
    <citation type="submission" date="2016-10" db="EMBL/GenBank/DDBJ databases">
        <authorList>
            <person name="de Groot N.N."/>
        </authorList>
    </citation>
    <scope>NUCLEOTIDE SEQUENCE [LARGE SCALE GENOMIC DNA]</scope>
    <source>
        <strain evidence="2 3">CDM_5</strain>
    </source>
</reference>
<organism evidence="2 3">
    <name type="scientific">Haloferax larsenii</name>
    <dbReference type="NCBI Taxonomy" id="302484"/>
    <lineage>
        <taxon>Archaea</taxon>
        <taxon>Methanobacteriati</taxon>
        <taxon>Methanobacteriota</taxon>
        <taxon>Stenosarchaea group</taxon>
        <taxon>Halobacteria</taxon>
        <taxon>Halobacteriales</taxon>
        <taxon>Haloferacaceae</taxon>
        <taxon>Haloferax</taxon>
    </lineage>
</organism>
<dbReference type="PANTHER" id="PTHR37308">
    <property type="entry name" value="INTEGRAL MEMBRANE PROTEIN"/>
    <property type="match status" value="1"/>
</dbReference>
<evidence type="ECO:0000256" key="1">
    <source>
        <dbReference type="SAM" id="Phobius"/>
    </source>
</evidence>
<evidence type="ECO:0000313" key="2">
    <source>
        <dbReference type="EMBL" id="SEL75716.1"/>
    </source>
</evidence>
<dbReference type="OrthoDB" id="313161at2157"/>
<dbReference type="AlphaFoldDB" id="A0A1H7SUF1"/>
<sequence length="322" mass="33163">MTTGTDERSALVPWVILYLKGVCMGTADAVPGVSGGTIALITGIYERLISALTAITPARIQRVLSGIASTRRDDALSALREIDVGFLLVLGAGIATAVITVTRVLHTAIDQYPVITFGFFFGLIGASAVVLYAQVSLDGPRQLAAAAAGFLLAFVASGTAGTALGHSPPATMFAGAIAVSAMILPGISGSLILLLLGQYEFMTEALKTFVDALLDVVTGGPVAALVEPGAIVVAFIGGAFVGLFTIAHAVRWALEHYRRATLAFLVSLIVGALRAPIAKASEKLAEGNQPWTAELVGIFAVTAVIGAAIVILVDRYTSVIES</sequence>